<feature type="domain" description="Myb-like" evidence="4">
    <location>
        <begin position="144"/>
        <end position="194"/>
    </location>
</feature>
<gene>
    <name evidence="6" type="ORF">TRFO_05201</name>
</gene>
<protein>
    <submittedName>
        <fullName evidence="6">Myb-like DNA-binding domain containing protein</fullName>
    </submittedName>
</protein>
<accession>A0A1J4K9E7</accession>
<keyword evidence="2" id="KW-0238">DNA-binding</keyword>
<feature type="domain" description="HTH myb-type" evidence="5">
    <location>
        <begin position="97"/>
        <end position="147"/>
    </location>
</feature>
<evidence type="ECO:0000256" key="2">
    <source>
        <dbReference type="ARBA" id="ARBA00023125"/>
    </source>
</evidence>
<dbReference type="VEuPathDB" id="TrichDB:TRFO_05201"/>
<dbReference type="Gene3D" id="1.10.10.60">
    <property type="entry name" value="Homeodomain-like"/>
    <property type="match status" value="2"/>
</dbReference>
<keyword evidence="7" id="KW-1185">Reference proteome</keyword>
<dbReference type="InterPro" id="IPR017930">
    <property type="entry name" value="Myb_dom"/>
</dbReference>
<dbReference type="OrthoDB" id="2143914at2759"/>
<organism evidence="6 7">
    <name type="scientific">Tritrichomonas foetus</name>
    <dbReference type="NCBI Taxonomy" id="1144522"/>
    <lineage>
        <taxon>Eukaryota</taxon>
        <taxon>Metamonada</taxon>
        <taxon>Parabasalia</taxon>
        <taxon>Tritrichomonadida</taxon>
        <taxon>Tritrichomonadidae</taxon>
        <taxon>Tritrichomonas</taxon>
    </lineage>
</organism>
<dbReference type="AlphaFoldDB" id="A0A1J4K9E7"/>
<dbReference type="Pfam" id="PF00249">
    <property type="entry name" value="Myb_DNA-binding"/>
    <property type="match status" value="2"/>
</dbReference>
<keyword evidence="1" id="KW-0677">Repeat</keyword>
<evidence type="ECO:0000313" key="7">
    <source>
        <dbReference type="Proteomes" id="UP000179807"/>
    </source>
</evidence>
<reference evidence="6" key="1">
    <citation type="submission" date="2016-10" db="EMBL/GenBank/DDBJ databases">
        <authorList>
            <person name="Benchimol M."/>
            <person name="Almeida L.G."/>
            <person name="Vasconcelos A.T."/>
            <person name="Perreira-Neves A."/>
            <person name="Rosa I.A."/>
            <person name="Tasca T."/>
            <person name="Bogo M.R."/>
            <person name="de Souza W."/>
        </authorList>
    </citation>
    <scope>NUCLEOTIDE SEQUENCE [LARGE SCALE GENOMIC DNA]</scope>
    <source>
        <strain evidence="6">K</strain>
    </source>
</reference>
<dbReference type="PANTHER" id="PTHR45614:SF241">
    <property type="entry name" value="MYB-LIKE DNA-BINDING PROTEIN"/>
    <property type="match status" value="1"/>
</dbReference>
<dbReference type="InterPro" id="IPR001005">
    <property type="entry name" value="SANT/Myb"/>
</dbReference>
<dbReference type="RefSeq" id="XP_068360698.1">
    <property type="nucleotide sequence ID" value="XM_068492353.1"/>
</dbReference>
<dbReference type="GO" id="GO:0000978">
    <property type="term" value="F:RNA polymerase II cis-regulatory region sequence-specific DNA binding"/>
    <property type="evidence" value="ECO:0007669"/>
    <property type="project" value="TreeGrafter"/>
</dbReference>
<evidence type="ECO:0000259" key="4">
    <source>
        <dbReference type="PROSITE" id="PS50090"/>
    </source>
</evidence>
<feature type="domain" description="Myb-like" evidence="4">
    <location>
        <begin position="97"/>
        <end position="143"/>
    </location>
</feature>
<dbReference type="PROSITE" id="PS51294">
    <property type="entry name" value="HTH_MYB"/>
    <property type="match status" value="2"/>
</dbReference>
<dbReference type="FunFam" id="1.10.10.60:FF:000010">
    <property type="entry name" value="Transcriptional activator Myb isoform A"/>
    <property type="match status" value="1"/>
</dbReference>
<feature type="region of interest" description="Disordered" evidence="3">
    <location>
        <begin position="35"/>
        <end position="58"/>
    </location>
</feature>
<name>A0A1J4K9E7_9EUKA</name>
<dbReference type="Proteomes" id="UP000179807">
    <property type="component" value="Unassembled WGS sequence"/>
</dbReference>
<feature type="domain" description="HTH myb-type" evidence="5">
    <location>
        <begin position="148"/>
        <end position="198"/>
    </location>
</feature>
<dbReference type="InterPro" id="IPR050560">
    <property type="entry name" value="MYB_TF"/>
</dbReference>
<dbReference type="GO" id="GO:0005634">
    <property type="term" value="C:nucleus"/>
    <property type="evidence" value="ECO:0007669"/>
    <property type="project" value="TreeGrafter"/>
</dbReference>
<dbReference type="SMART" id="SM00717">
    <property type="entry name" value="SANT"/>
    <property type="match status" value="2"/>
</dbReference>
<dbReference type="EMBL" id="MLAK01000693">
    <property type="protein sequence ID" value="OHT07562.1"/>
    <property type="molecule type" value="Genomic_DNA"/>
</dbReference>
<evidence type="ECO:0000256" key="1">
    <source>
        <dbReference type="ARBA" id="ARBA00022737"/>
    </source>
</evidence>
<proteinExistence type="predicted"/>
<evidence type="ECO:0000256" key="3">
    <source>
        <dbReference type="SAM" id="MobiDB-lite"/>
    </source>
</evidence>
<dbReference type="InterPro" id="IPR009057">
    <property type="entry name" value="Homeodomain-like_sf"/>
</dbReference>
<dbReference type="PANTHER" id="PTHR45614">
    <property type="entry name" value="MYB PROTEIN-RELATED"/>
    <property type="match status" value="1"/>
</dbReference>
<sequence length="233" mass="26519">MSSKYSMSSPKNEAFLGNYRKSLIGKSTVFGLNVEGLAPRSPMTNSNEEPQPHPQHEELLSQIRQIPPDLIAALFQYQGQQPPLEITPNPENLMNARGSWSQQEDDLLKNAISQLGTKKWSDIARFVPTRTSKQCRERWFNRLSPQLKHGPFEEWEDKIIIEKQKEVGNRWSVIAQSLPGRSSGAVKNRWHSGLKNQAENKQADISISTFPHLVQSDQVQQQNGDDQLYNSEL</sequence>
<dbReference type="GO" id="GO:0000981">
    <property type="term" value="F:DNA-binding transcription factor activity, RNA polymerase II-specific"/>
    <property type="evidence" value="ECO:0007669"/>
    <property type="project" value="TreeGrafter"/>
</dbReference>
<dbReference type="PROSITE" id="PS50090">
    <property type="entry name" value="MYB_LIKE"/>
    <property type="match status" value="2"/>
</dbReference>
<dbReference type="GeneID" id="94827057"/>
<dbReference type="SUPFAM" id="SSF46689">
    <property type="entry name" value="Homeodomain-like"/>
    <property type="match status" value="1"/>
</dbReference>
<comment type="caution">
    <text evidence="6">The sequence shown here is derived from an EMBL/GenBank/DDBJ whole genome shotgun (WGS) entry which is preliminary data.</text>
</comment>
<dbReference type="CDD" id="cd00167">
    <property type="entry name" value="SANT"/>
    <property type="match status" value="2"/>
</dbReference>
<evidence type="ECO:0000313" key="6">
    <source>
        <dbReference type="EMBL" id="OHT07562.1"/>
    </source>
</evidence>
<evidence type="ECO:0000259" key="5">
    <source>
        <dbReference type="PROSITE" id="PS51294"/>
    </source>
</evidence>